<protein>
    <recommendedName>
        <fullName evidence="3">Transposase</fullName>
    </recommendedName>
</protein>
<evidence type="ECO:0000313" key="1">
    <source>
        <dbReference type="EMBL" id="SJM32092.1"/>
    </source>
</evidence>
<evidence type="ECO:0008006" key="3">
    <source>
        <dbReference type="Google" id="ProtNLM"/>
    </source>
</evidence>
<sequence>MWFREKVQALPWGVCVSVSFPSPPPYTGNAVEDFFAKLSRRRLKQGVFGSVVELQAAINRFIAEHNEVEAKPFVWRADPDTIIAADTEDSKRWRRPANAHAARFGRPDRTWITAVSSPQLT</sequence>
<reference evidence="2" key="1">
    <citation type="submission" date="2016-12" db="EMBL/GenBank/DDBJ databases">
        <authorList>
            <person name="Brunel B."/>
        </authorList>
    </citation>
    <scope>NUCLEOTIDE SEQUENCE [LARGE SCALE GENOMIC DNA]</scope>
</reference>
<organism evidence="1 2">
    <name type="scientific">Mesorhizobium delmotii</name>
    <dbReference type="NCBI Taxonomy" id="1631247"/>
    <lineage>
        <taxon>Bacteria</taxon>
        <taxon>Pseudomonadati</taxon>
        <taxon>Pseudomonadota</taxon>
        <taxon>Alphaproteobacteria</taxon>
        <taxon>Hyphomicrobiales</taxon>
        <taxon>Phyllobacteriaceae</taxon>
        <taxon>Mesorhizobium</taxon>
    </lineage>
</organism>
<dbReference type="AlphaFoldDB" id="A0A2P9ALR2"/>
<accession>A0A2P9ALR2</accession>
<dbReference type="EMBL" id="FUIG01000031">
    <property type="protein sequence ID" value="SJM32092.1"/>
    <property type="molecule type" value="Genomic_DNA"/>
</dbReference>
<keyword evidence="2" id="KW-1185">Reference proteome</keyword>
<dbReference type="Proteomes" id="UP000245698">
    <property type="component" value="Unassembled WGS sequence"/>
</dbReference>
<evidence type="ECO:0000313" key="2">
    <source>
        <dbReference type="Proteomes" id="UP000245698"/>
    </source>
</evidence>
<gene>
    <name evidence="1" type="ORF">BQ8482_240030</name>
</gene>
<proteinExistence type="predicted"/>
<name>A0A2P9ALR2_9HYPH</name>